<sequence>MRIYITIIILCAFLVSCKDKKYNYKSKGEWVHLKNGETIDGYTRIGDSIYGGYGDSIYLHTTMPILKGVDVSSFMVCKNTGYAKDSYHVYYPLWVVCEDAMDFGGCYFKDYIMEDVSSESFIYIGRGYATDGYKLFKKGKAVNNLIIKSRLKK</sequence>
<evidence type="ECO:0000313" key="1">
    <source>
        <dbReference type="EMBL" id="SHG17727.1"/>
    </source>
</evidence>
<protein>
    <submittedName>
        <fullName evidence="1">DKNYY family protein</fullName>
    </submittedName>
</protein>
<dbReference type="PROSITE" id="PS51257">
    <property type="entry name" value="PROKAR_LIPOPROTEIN"/>
    <property type="match status" value="1"/>
</dbReference>
<dbReference type="AlphaFoldDB" id="A0AAX2F7C9"/>
<evidence type="ECO:0000313" key="2">
    <source>
        <dbReference type="Proteomes" id="UP000184105"/>
    </source>
</evidence>
<dbReference type="RefSeq" id="WP_025839792.1">
    <property type="nucleotide sequence ID" value="NZ_BAKP01000058.1"/>
</dbReference>
<dbReference type="EMBL" id="FQWA01000048">
    <property type="protein sequence ID" value="SHG17727.1"/>
    <property type="molecule type" value="Genomic_DNA"/>
</dbReference>
<dbReference type="Proteomes" id="UP000184105">
    <property type="component" value="Unassembled WGS sequence"/>
</dbReference>
<gene>
    <name evidence="1" type="ORF">SAMN05444364_14818</name>
</gene>
<comment type="caution">
    <text evidence="1">The sequence shown here is derived from an EMBL/GenBank/DDBJ whole genome shotgun (WGS) entry which is preliminary data.</text>
</comment>
<organism evidence="1 2">
    <name type="scientific">Prevotella scopos JCM 17725</name>
    <dbReference type="NCBI Taxonomy" id="1236518"/>
    <lineage>
        <taxon>Bacteria</taxon>
        <taxon>Pseudomonadati</taxon>
        <taxon>Bacteroidota</taxon>
        <taxon>Bacteroidia</taxon>
        <taxon>Bacteroidales</taxon>
        <taxon>Prevotellaceae</taxon>
        <taxon>Prevotella</taxon>
    </lineage>
</organism>
<keyword evidence="2" id="KW-1185">Reference proteome</keyword>
<accession>A0AAX2F7C9</accession>
<proteinExistence type="predicted"/>
<reference evidence="1 2" key="1">
    <citation type="submission" date="2016-11" db="EMBL/GenBank/DDBJ databases">
        <authorList>
            <person name="Varghese N."/>
            <person name="Submissions S."/>
        </authorList>
    </citation>
    <scope>NUCLEOTIDE SEQUENCE [LARGE SCALE GENOMIC DNA]</scope>
    <source>
        <strain evidence="1 2">DSM 22613</strain>
    </source>
</reference>
<name>A0AAX2F7C9_9BACT</name>